<reference evidence="5" key="2">
    <citation type="submission" date="2020-09" db="EMBL/GenBank/DDBJ databases">
        <authorList>
            <person name="Sun Q."/>
            <person name="Zhou Y."/>
        </authorList>
    </citation>
    <scope>NUCLEOTIDE SEQUENCE</scope>
    <source>
        <strain evidence="5">CGMCC 1.12987</strain>
    </source>
</reference>
<dbReference type="PANTHER" id="PTHR10587:SF133">
    <property type="entry name" value="CHITIN DEACETYLASE 1-RELATED"/>
    <property type="match status" value="1"/>
</dbReference>
<gene>
    <name evidence="5" type="ORF">GCM10010916_40340</name>
</gene>
<dbReference type="InterPro" id="IPR011330">
    <property type="entry name" value="Glyco_hydro/deAcase_b/a-brl"/>
</dbReference>
<dbReference type="RefSeq" id="WP_188532873.1">
    <property type="nucleotide sequence ID" value="NZ_BMGR01000015.1"/>
</dbReference>
<protein>
    <submittedName>
        <fullName evidence="5">Polysaccharide deacetylase family sporulation protein PdaB</fullName>
    </submittedName>
</protein>
<name>A0A917LFV3_9BACL</name>
<dbReference type="GO" id="GO:0046872">
    <property type="term" value="F:metal ion binding"/>
    <property type="evidence" value="ECO:0007669"/>
    <property type="project" value="UniProtKB-KW"/>
</dbReference>
<dbReference type="EMBL" id="BMGR01000015">
    <property type="protein sequence ID" value="GGG19436.1"/>
    <property type="molecule type" value="Genomic_DNA"/>
</dbReference>
<reference evidence="5" key="1">
    <citation type="journal article" date="2014" name="Int. J. Syst. Evol. Microbiol.">
        <title>Complete genome sequence of Corynebacterium casei LMG S-19264T (=DSM 44701T), isolated from a smear-ripened cheese.</title>
        <authorList>
            <consortium name="US DOE Joint Genome Institute (JGI-PGF)"/>
            <person name="Walter F."/>
            <person name="Albersmeier A."/>
            <person name="Kalinowski J."/>
            <person name="Ruckert C."/>
        </authorList>
    </citation>
    <scope>NUCLEOTIDE SEQUENCE</scope>
    <source>
        <strain evidence="5">CGMCC 1.12987</strain>
    </source>
</reference>
<dbReference type="InterPro" id="IPR050248">
    <property type="entry name" value="Polysacc_deacetylase_ArnD"/>
</dbReference>
<dbReference type="GO" id="GO:0016810">
    <property type="term" value="F:hydrolase activity, acting on carbon-nitrogen (but not peptide) bonds"/>
    <property type="evidence" value="ECO:0007669"/>
    <property type="project" value="InterPro"/>
</dbReference>
<evidence type="ECO:0000259" key="4">
    <source>
        <dbReference type="PROSITE" id="PS51677"/>
    </source>
</evidence>
<accession>A0A917LFV3</accession>
<dbReference type="Pfam" id="PF01522">
    <property type="entry name" value="Polysacc_deac_1"/>
    <property type="match status" value="1"/>
</dbReference>
<keyword evidence="1" id="KW-0479">Metal-binding</keyword>
<dbReference type="CDD" id="cd10954">
    <property type="entry name" value="CE4_CtAXE_like"/>
    <property type="match status" value="1"/>
</dbReference>
<dbReference type="GO" id="GO:0005975">
    <property type="term" value="P:carbohydrate metabolic process"/>
    <property type="evidence" value="ECO:0007669"/>
    <property type="project" value="InterPro"/>
</dbReference>
<dbReference type="SUPFAM" id="SSF88713">
    <property type="entry name" value="Glycoside hydrolase/deacetylase"/>
    <property type="match status" value="1"/>
</dbReference>
<feature type="signal peptide" evidence="3">
    <location>
        <begin position="1"/>
        <end position="24"/>
    </location>
</feature>
<evidence type="ECO:0000313" key="6">
    <source>
        <dbReference type="Proteomes" id="UP000644756"/>
    </source>
</evidence>
<comment type="caution">
    <text evidence="5">The sequence shown here is derived from an EMBL/GenBank/DDBJ whole genome shotgun (WGS) entry which is preliminary data.</text>
</comment>
<dbReference type="PANTHER" id="PTHR10587">
    <property type="entry name" value="GLYCOSYL TRANSFERASE-RELATED"/>
    <property type="match status" value="1"/>
</dbReference>
<evidence type="ECO:0000256" key="2">
    <source>
        <dbReference type="ARBA" id="ARBA00022801"/>
    </source>
</evidence>
<feature type="domain" description="NodB homology" evidence="4">
    <location>
        <begin position="49"/>
        <end position="232"/>
    </location>
</feature>
<feature type="chain" id="PRO_5036711885" evidence="3">
    <location>
        <begin position="25"/>
        <end position="250"/>
    </location>
</feature>
<keyword evidence="2" id="KW-0378">Hydrolase</keyword>
<dbReference type="GO" id="GO:0016020">
    <property type="term" value="C:membrane"/>
    <property type="evidence" value="ECO:0007669"/>
    <property type="project" value="TreeGrafter"/>
</dbReference>
<dbReference type="PROSITE" id="PS51677">
    <property type="entry name" value="NODB"/>
    <property type="match status" value="1"/>
</dbReference>
<dbReference type="Proteomes" id="UP000644756">
    <property type="component" value="Unassembled WGS sequence"/>
</dbReference>
<keyword evidence="6" id="KW-1185">Reference proteome</keyword>
<sequence length="250" mass="28416">MAIRIIITASCLMIALCHPGFTSAAPLNKGRQYFEARGEIVWEVPTDEKLIALTFDDGPDSMDTPAILDLLGQYNAKATFFVVGKRVEKYPELVKREIVEGHEIANHTYNHMYFNKGVNAEKIQEEIKKAERLIFNITGQKPSLFRPPGGFYNEMVVSASIKSDYQIVMWSWHQDTRDWSTPGVNAIVNKVLKNARNGDIILFHDYVEGQTQTIEALEQILPELKNRGFQFVTVSELLTHRKQLSPAVFD</sequence>
<organism evidence="5 6">
    <name type="scientific">Paenibacillus abyssi</name>
    <dbReference type="NCBI Taxonomy" id="1340531"/>
    <lineage>
        <taxon>Bacteria</taxon>
        <taxon>Bacillati</taxon>
        <taxon>Bacillota</taxon>
        <taxon>Bacilli</taxon>
        <taxon>Bacillales</taxon>
        <taxon>Paenibacillaceae</taxon>
        <taxon>Paenibacillus</taxon>
    </lineage>
</organism>
<proteinExistence type="predicted"/>
<evidence type="ECO:0000313" key="5">
    <source>
        <dbReference type="EMBL" id="GGG19436.1"/>
    </source>
</evidence>
<dbReference type="AlphaFoldDB" id="A0A917LFV3"/>
<dbReference type="InterPro" id="IPR002509">
    <property type="entry name" value="NODB_dom"/>
</dbReference>
<dbReference type="Gene3D" id="3.20.20.370">
    <property type="entry name" value="Glycoside hydrolase/deacetylase"/>
    <property type="match status" value="1"/>
</dbReference>
<evidence type="ECO:0000256" key="3">
    <source>
        <dbReference type="SAM" id="SignalP"/>
    </source>
</evidence>
<evidence type="ECO:0000256" key="1">
    <source>
        <dbReference type="ARBA" id="ARBA00022723"/>
    </source>
</evidence>
<keyword evidence="3" id="KW-0732">Signal</keyword>